<dbReference type="PANTHER" id="PTHR10491:SF4">
    <property type="entry name" value="METHIONINE ADENOSYLTRANSFERASE 2 SUBUNIT BETA"/>
    <property type="match status" value="1"/>
</dbReference>
<dbReference type="InterPro" id="IPR029903">
    <property type="entry name" value="RmlD-like-bd"/>
</dbReference>
<dbReference type="Gene3D" id="3.90.25.10">
    <property type="entry name" value="UDP-galactose 4-epimerase, domain 1"/>
    <property type="match status" value="1"/>
</dbReference>
<reference evidence="4 5" key="1">
    <citation type="journal article" date="2016" name="Nat. Commun.">
        <title>Thousands of microbial genomes shed light on interconnected biogeochemical processes in an aquifer system.</title>
        <authorList>
            <person name="Anantharaman K."/>
            <person name="Brown C.T."/>
            <person name="Hug L.A."/>
            <person name="Sharon I."/>
            <person name="Castelle C.J."/>
            <person name="Probst A.J."/>
            <person name="Thomas B.C."/>
            <person name="Singh A."/>
            <person name="Wilkins M.J."/>
            <person name="Karaoz U."/>
            <person name="Brodie E.L."/>
            <person name="Williams K.H."/>
            <person name="Hubbard S.S."/>
            <person name="Banfield J.F."/>
        </authorList>
    </citation>
    <scope>NUCLEOTIDE SEQUENCE [LARGE SCALE GENOMIC DNA]</scope>
</reference>
<proteinExistence type="inferred from homology"/>
<dbReference type="InterPro" id="IPR036291">
    <property type="entry name" value="NAD(P)-bd_dom_sf"/>
</dbReference>
<dbReference type="EC" id="1.1.1.133" evidence="2"/>
<sequence length="288" mass="32758">MNKVLITGAHGQLAHDLISVFSKDKKYRVIKSTRNDFDITKKRQVQKFINYHKPNIIVNTIAFHKTNECEIKPEQSFDVNALGAYYLACAASKHNARVIYISTDYVFDNSEKIHYEDHLPSPLNVYGASKIAGENLNRIGSLGNFLNIRTGWLYGKYQSGKGHDFVRLMLTKAKANEQIKVVNDQFGSPTSTADLSAKIKELIDKKVPSGTYHLTNSGTTNWYLYTKEIFRLKKIQAKLLPISSKEFSSLVKRPQFSTIKSKQLAKLKIKPMQHWKKALNQFLGSNTL</sequence>
<protein>
    <recommendedName>
        <fullName evidence="2">dTDP-4-dehydrorhamnose reductase</fullName>
        <ecNumber evidence="2">1.1.1.133</ecNumber>
    </recommendedName>
</protein>
<dbReference type="Pfam" id="PF04321">
    <property type="entry name" value="RmlD_sub_bind"/>
    <property type="match status" value="1"/>
</dbReference>
<name>A0A1F8CSL6_9BACT</name>
<evidence type="ECO:0000256" key="2">
    <source>
        <dbReference type="RuleBase" id="RU364082"/>
    </source>
</evidence>
<gene>
    <name evidence="4" type="ORF">A2382_00705</name>
</gene>
<comment type="caution">
    <text evidence="4">The sequence shown here is derived from an EMBL/GenBank/DDBJ whole genome shotgun (WGS) entry which is preliminary data.</text>
</comment>
<feature type="domain" description="RmlD-like substrate binding" evidence="3">
    <location>
        <begin position="3"/>
        <end position="283"/>
    </location>
</feature>
<comment type="pathway">
    <text evidence="2">Carbohydrate biosynthesis; dTDP-L-rhamnose biosynthesis.</text>
</comment>
<keyword evidence="2" id="KW-0560">Oxidoreductase</keyword>
<dbReference type="AlphaFoldDB" id="A0A1F8CSL6"/>
<dbReference type="Gene3D" id="3.40.50.720">
    <property type="entry name" value="NAD(P)-binding Rossmann-like Domain"/>
    <property type="match status" value="1"/>
</dbReference>
<dbReference type="EMBL" id="MGHY01000018">
    <property type="protein sequence ID" value="OGM79290.1"/>
    <property type="molecule type" value="Genomic_DNA"/>
</dbReference>
<evidence type="ECO:0000313" key="4">
    <source>
        <dbReference type="EMBL" id="OGM79290.1"/>
    </source>
</evidence>
<dbReference type="NCBIfam" id="TIGR01214">
    <property type="entry name" value="rmlD"/>
    <property type="match status" value="1"/>
</dbReference>
<dbReference type="PANTHER" id="PTHR10491">
    <property type="entry name" value="DTDP-4-DEHYDRORHAMNOSE REDUCTASE"/>
    <property type="match status" value="1"/>
</dbReference>
<dbReference type="GO" id="GO:0019305">
    <property type="term" value="P:dTDP-rhamnose biosynthetic process"/>
    <property type="evidence" value="ECO:0007669"/>
    <property type="project" value="UniProtKB-UniPathway"/>
</dbReference>
<dbReference type="STRING" id="1802538.A2382_00705"/>
<comment type="function">
    <text evidence="2">Catalyzes the reduction of dTDP-6-deoxy-L-lyxo-4-hexulose to yield dTDP-L-rhamnose.</text>
</comment>
<keyword evidence="2" id="KW-0521">NADP</keyword>
<dbReference type="GO" id="GO:0008831">
    <property type="term" value="F:dTDP-4-dehydrorhamnose reductase activity"/>
    <property type="evidence" value="ECO:0007669"/>
    <property type="project" value="UniProtKB-EC"/>
</dbReference>
<dbReference type="SUPFAM" id="SSF51735">
    <property type="entry name" value="NAD(P)-binding Rossmann-fold domains"/>
    <property type="match status" value="1"/>
</dbReference>
<evidence type="ECO:0000313" key="5">
    <source>
        <dbReference type="Proteomes" id="UP000178999"/>
    </source>
</evidence>
<dbReference type="CDD" id="cd05254">
    <property type="entry name" value="dTDP_HR_like_SDR_e"/>
    <property type="match status" value="1"/>
</dbReference>
<comment type="similarity">
    <text evidence="1 2">Belongs to the dTDP-4-dehydrorhamnose reductase family.</text>
</comment>
<evidence type="ECO:0000256" key="1">
    <source>
        <dbReference type="ARBA" id="ARBA00010944"/>
    </source>
</evidence>
<dbReference type="InterPro" id="IPR005913">
    <property type="entry name" value="dTDP_dehydrorham_reduct"/>
</dbReference>
<dbReference type="UniPathway" id="UPA00124"/>
<organism evidence="4 5">
    <name type="scientific">Candidatus Woesebacteria bacterium RIFOXYB1_FULL_38_16</name>
    <dbReference type="NCBI Taxonomy" id="1802538"/>
    <lineage>
        <taxon>Bacteria</taxon>
        <taxon>Candidatus Woeseibacteriota</taxon>
    </lineage>
</organism>
<dbReference type="Proteomes" id="UP000178999">
    <property type="component" value="Unassembled WGS sequence"/>
</dbReference>
<accession>A0A1F8CSL6</accession>
<evidence type="ECO:0000259" key="3">
    <source>
        <dbReference type="Pfam" id="PF04321"/>
    </source>
</evidence>
<dbReference type="GO" id="GO:0005829">
    <property type="term" value="C:cytosol"/>
    <property type="evidence" value="ECO:0007669"/>
    <property type="project" value="TreeGrafter"/>
</dbReference>